<evidence type="ECO:0008006" key="10">
    <source>
        <dbReference type="Google" id="ProtNLM"/>
    </source>
</evidence>
<dbReference type="Proteomes" id="UP000283513">
    <property type="component" value="Unassembled WGS sequence"/>
</dbReference>
<dbReference type="EMBL" id="QSFP01000004">
    <property type="protein sequence ID" value="RHA68730.1"/>
    <property type="molecule type" value="Genomic_DNA"/>
</dbReference>
<keyword evidence="1" id="KW-1133">Transmembrane helix</keyword>
<dbReference type="Proteomes" id="UP000284051">
    <property type="component" value="Unassembled WGS sequence"/>
</dbReference>
<evidence type="ECO:0000313" key="4">
    <source>
        <dbReference type="EMBL" id="RHG30820.1"/>
    </source>
</evidence>
<dbReference type="RefSeq" id="WP_118488157.1">
    <property type="nucleotide sequence ID" value="NZ_CACRUM010000062.1"/>
</dbReference>
<evidence type="ECO:0000313" key="6">
    <source>
        <dbReference type="Proteomes" id="UP000283513"/>
    </source>
</evidence>
<comment type="caution">
    <text evidence="2">The sequence shown here is derived from an EMBL/GenBank/DDBJ whole genome shotgun (WGS) entry which is preliminary data.</text>
</comment>
<evidence type="ECO:0000313" key="3">
    <source>
        <dbReference type="EMBL" id="RHC17451.1"/>
    </source>
</evidence>
<dbReference type="AlphaFoldDB" id="A0A3R6DZ01"/>
<name>A0A3R6DZ01_9FIRM</name>
<keyword evidence="1" id="KW-0812">Transmembrane</keyword>
<evidence type="ECO:0000256" key="1">
    <source>
        <dbReference type="SAM" id="Phobius"/>
    </source>
</evidence>
<feature type="transmembrane region" description="Helical" evidence="1">
    <location>
        <begin position="86"/>
        <end position="107"/>
    </location>
</feature>
<keyword evidence="1" id="KW-0472">Membrane</keyword>
<evidence type="ECO:0000313" key="5">
    <source>
        <dbReference type="EMBL" id="RHN11517.1"/>
    </source>
</evidence>
<evidence type="ECO:0000313" key="2">
    <source>
        <dbReference type="EMBL" id="RHA68730.1"/>
    </source>
</evidence>
<accession>A0A3R6DZ01</accession>
<gene>
    <name evidence="4" type="ORF">DW264_00815</name>
    <name evidence="3" type="ORF">DW856_08160</name>
    <name evidence="2" type="ORF">DW927_05470</name>
    <name evidence="5" type="ORF">DWZ31_02695</name>
</gene>
<organism evidence="2 9">
    <name type="scientific">Roseburia intestinalis</name>
    <dbReference type="NCBI Taxonomy" id="166486"/>
    <lineage>
        <taxon>Bacteria</taxon>
        <taxon>Bacillati</taxon>
        <taxon>Bacillota</taxon>
        <taxon>Clostridia</taxon>
        <taxon>Lachnospirales</taxon>
        <taxon>Lachnospiraceae</taxon>
        <taxon>Roseburia</taxon>
    </lineage>
</organism>
<evidence type="ECO:0000313" key="8">
    <source>
        <dbReference type="Proteomes" id="UP000284051"/>
    </source>
</evidence>
<dbReference type="EMBL" id="QRQN01000002">
    <property type="protein sequence ID" value="RHN11517.1"/>
    <property type="molecule type" value="Genomic_DNA"/>
</dbReference>
<dbReference type="Proteomes" id="UP000283586">
    <property type="component" value="Unassembled WGS sequence"/>
</dbReference>
<dbReference type="EMBL" id="QSHO01000006">
    <property type="protein sequence ID" value="RHC17451.1"/>
    <property type="molecule type" value="Genomic_DNA"/>
</dbReference>
<protein>
    <recommendedName>
        <fullName evidence="10">DUF1700 domain-containing protein</fullName>
    </recommendedName>
</protein>
<reference evidence="6 7" key="1">
    <citation type="submission" date="2018-08" db="EMBL/GenBank/DDBJ databases">
        <title>A genome reference for cultivated species of the human gut microbiota.</title>
        <authorList>
            <person name="Zou Y."/>
            <person name="Xue W."/>
            <person name="Luo G."/>
        </authorList>
    </citation>
    <scope>NUCLEOTIDE SEQUENCE [LARGE SCALE GENOMIC DNA]</scope>
    <source>
        <strain evidence="5 7">AF31-21AC</strain>
        <strain evidence="4 8">AM22-21LB</strain>
        <strain evidence="3 6">AM37-1AC</strain>
        <strain evidence="2 9">AM43-11</strain>
    </source>
</reference>
<proteinExistence type="predicted"/>
<dbReference type="Proteomes" id="UP000284465">
    <property type="component" value="Unassembled WGS sequence"/>
</dbReference>
<sequence length="141" mass="16670">MKKRQADFVRKYMRELRHALPINYPNQKKILHSIKQNLINYINENPYSDYSNLTNEFGTPLDTAISFMNEMPEETFSESLKKRKKIFLISIILLIICTATIITYFNYLAATTPIYIDQVTYIYNDTEISYSTEILDTEQFN</sequence>
<evidence type="ECO:0000313" key="9">
    <source>
        <dbReference type="Proteomes" id="UP000284465"/>
    </source>
</evidence>
<evidence type="ECO:0000313" key="7">
    <source>
        <dbReference type="Proteomes" id="UP000283586"/>
    </source>
</evidence>
<dbReference type="EMBL" id="QRID01000001">
    <property type="protein sequence ID" value="RHG30820.1"/>
    <property type="molecule type" value="Genomic_DNA"/>
</dbReference>